<dbReference type="PROSITE" id="PS51257">
    <property type="entry name" value="PROKAR_LIPOPROTEIN"/>
    <property type="match status" value="1"/>
</dbReference>
<feature type="chain" id="PRO_5045248043" evidence="2">
    <location>
        <begin position="22"/>
        <end position="408"/>
    </location>
</feature>
<dbReference type="Gene3D" id="3.30.9.10">
    <property type="entry name" value="D-Amino Acid Oxidase, subunit A, domain 2"/>
    <property type="match status" value="1"/>
</dbReference>
<reference evidence="4 5" key="1">
    <citation type="submission" date="2022-04" db="EMBL/GenBank/DDBJ databases">
        <authorList>
            <person name="Grouzdev D.S."/>
            <person name="Pantiukh K.S."/>
            <person name="Krutkina M.S."/>
        </authorList>
    </citation>
    <scope>NUCLEOTIDE SEQUENCE [LARGE SCALE GENOMIC DNA]</scope>
    <source>
        <strain evidence="4 5">6x-1</strain>
    </source>
</reference>
<proteinExistence type="predicted"/>
<dbReference type="Proteomes" id="UP001203284">
    <property type="component" value="Unassembled WGS sequence"/>
</dbReference>
<evidence type="ECO:0000313" key="5">
    <source>
        <dbReference type="Proteomes" id="UP001203284"/>
    </source>
</evidence>
<keyword evidence="5" id="KW-1185">Reference proteome</keyword>
<evidence type="ECO:0000313" key="4">
    <source>
        <dbReference type="EMBL" id="MCK0196212.1"/>
    </source>
</evidence>
<feature type="domain" description="FAD dependent oxidoreductase" evidence="3">
    <location>
        <begin position="3"/>
        <end position="388"/>
    </location>
</feature>
<accession>A0ABT0D8E1</accession>
<organism evidence="4 5">
    <name type="scientific">Ancylobacter crimeensis</name>
    <dbReference type="NCBI Taxonomy" id="2579147"/>
    <lineage>
        <taxon>Bacteria</taxon>
        <taxon>Pseudomonadati</taxon>
        <taxon>Pseudomonadota</taxon>
        <taxon>Alphaproteobacteria</taxon>
        <taxon>Hyphomicrobiales</taxon>
        <taxon>Xanthobacteraceae</taxon>
        <taxon>Ancylobacter</taxon>
    </lineage>
</organism>
<dbReference type="EMBL" id="JALKCH010000003">
    <property type="protein sequence ID" value="MCK0196212.1"/>
    <property type="molecule type" value="Genomic_DNA"/>
</dbReference>
<dbReference type="SUPFAM" id="SSF51905">
    <property type="entry name" value="FAD/NAD(P)-binding domain"/>
    <property type="match status" value="1"/>
</dbReference>
<protein>
    <submittedName>
        <fullName evidence="4">FAD-binding oxidoreductase</fullName>
    </submittedName>
</protein>
<dbReference type="Gene3D" id="3.50.50.60">
    <property type="entry name" value="FAD/NAD(P)-binding domain"/>
    <property type="match status" value="2"/>
</dbReference>
<evidence type="ECO:0000256" key="1">
    <source>
        <dbReference type="ARBA" id="ARBA00023002"/>
    </source>
</evidence>
<dbReference type="RefSeq" id="WP_247027099.1">
    <property type="nucleotide sequence ID" value="NZ_JALKCH010000003.1"/>
</dbReference>
<name>A0ABT0D8E1_9HYPH</name>
<dbReference type="Pfam" id="PF01266">
    <property type="entry name" value="DAO"/>
    <property type="match status" value="1"/>
</dbReference>
<feature type="signal peptide" evidence="2">
    <location>
        <begin position="1"/>
        <end position="21"/>
    </location>
</feature>
<dbReference type="InterPro" id="IPR006076">
    <property type="entry name" value="FAD-dep_OxRdtase"/>
</dbReference>
<keyword evidence="1" id="KW-0560">Oxidoreductase</keyword>
<dbReference type="InterPro" id="IPR036188">
    <property type="entry name" value="FAD/NAD-bd_sf"/>
</dbReference>
<evidence type="ECO:0000259" key="3">
    <source>
        <dbReference type="Pfam" id="PF01266"/>
    </source>
</evidence>
<dbReference type="PANTHER" id="PTHR13847">
    <property type="entry name" value="SARCOSINE DEHYDROGENASE-RELATED"/>
    <property type="match status" value="1"/>
</dbReference>
<gene>
    <name evidence="4" type="ORF">MWN34_04730</name>
</gene>
<evidence type="ECO:0000256" key="2">
    <source>
        <dbReference type="SAM" id="SignalP"/>
    </source>
</evidence>
<dbReference type="PANTHER" id="PTHR13847:SF289">
    <property type="entry name" value="GLYCINE OXIDASE"/>
    <property type="match status" value="1"/>
</dbReference>
<sequence length="408" mass="43366">MSRILVIGAGMVGLSCARALAAEGHAVTVVDRDPPGDKCSFGNAAGLGVTEIIPAAVPGLALKVPGWLMDPLGPLSLRPGHLPKLVPWLWRFLRSGTWPEVERITAALATLSARVYEDFLPVMDELGLAGEVHRVGALWVYDTRAGFEADARFRALRRRHGIVCEEISGAEARALEPALSEAVQYAMVTPQWSHVADPKCIVDRLREHLAARGVAMVAGEVRGIEGSSLALADGRRLPFDTAIVAAGAWSGRLAASIGERALIESERGYNTTFPAPGVTLSREVIFAERAFVATPIEAGIRIGGAAEFAGLDAPPNYARSDVLAELGRRYLPGLNIAGGTRWMGHRPTTADSMPVIGRSVKRPDVVYAFGHGHTGLTLGPTTGRLVAEIVGNRPTSVDIAPFSIARFS</sequence>
<keyword evidence="2" id="KW-0732">Signal</keyword>
<dbReference type="SUPFAM" id="SSF54373">
    <property type="entry name" value="FAD-linked reductases, C-terminal domain"/>
    <property type="match status" value="1"/>
</dbReference>
<comment type="caution">
    <text evidence="4">The sequence shown here is derived from an EMBL/GenBank/DDBJ whole genome shotgun (WGS) entry which is preliminary data.</text>
</comment>